<dbReference type="EMBL" id="CCCS020000035">
    <property type="protein sequence ID" value="CDQ10429.1"/>
    <property type="molecule type" value="Genomic_DNA"/>
</dbReference>
<proteinExistence type="predicted"/>
<evidence type="ECO:0000313" key="1">
    <source>
        <dbReference type="EMBL" id="CDQ10429.1"/>
    </source>
</evidence>
<protein>
    <submittedName>
        <fullName evidence="1">Uncharacterized protein</fullName>
    </submittedName>
</protein>
<sequence>MFANGYGMQHWRCGLVTPYHLTMLSRNNDAYFIDAPSGKTAFHEGEAALVFAPSMGDKANALWCGSPASPGLENRNRRLMAGDDHCCGEKPCAGLQ</sequence>
<reference evidence="1" key="2">
    <citation type="submission" date="2014-07" db="EMBL/GenBank/DDBJ databases">
        <title>Initial genome analysis of the psychrotolerant acidophile Acidithiobacillus ferrivorans CF27: insights into iron and sulfur oxidation pathways and into biofilm formation.</title>
        <authorList>
            <person name="Talla E."/>
            <person name="Hedrich S."/>
            <person name="Mangenot S."/>
            <person name="Ji B."/>
            <person name="Johnson D.B."/>
            <person name="Barbe V."/>
            <person name="Bonnefoy V."/>
        </authorList>
    </citation>
    <scope>NUCLEOTIDE SEQUENCE [LARGE SCALE GENOMIC DNA]</scope>
    <source>
        <strain evidence="1">CF27</strain>
    </source>
</reference>
<reference evidence="1" key="1">
    <citation type="submission" date="2014-03" db="EMBL/GenBank/DDBJ databases">
        <authorList>
            <person name="Genoscope - CEA"/>
        </authorList>
    </citation>
    <scope>NUCLEOTIDE SEQUENCE [LARGE SCALE GENOMIC DNA]</scope>
    <source>
        <strain evidence="1">CF27</strain>
    </source>
</reference>
<accession>A0A060UV45</accession>
<comment type="caution">
    <text evidence="1">The sequence shown here is derived from an EMBL/GenBank/DDBJ whole genome shotgun (WGS) entry which is preliminary data.</text>
</comment>
<name>A0A060UV45_9PROT</name>
<organism evidence="1">
    <name type="scientific">Acidithiobacillus ferrivorans</name>
    <dbReference type="NCBI Taxonomy" id="160808"/>
    <lineage>
        <taxon>Bacteria</taxon>
        <taxon>Pseudomonadati</taxon>
        <taxon>Pseudomonadota</taxon>
        <taxon>Acidithiobacillia</taxon>
        <taxon>Acidithiobacillales</taxon>
        <taxon>Acidithiobacillaceae</taxon>
        <taxon>Acidithiobacillus</taxon>
    </lineage>
</organism>
<dbReference type="AlphaFoldDB" id="A0A060UV45"/>
<gene>
    <name evidence="1" type="ORF">AFERRI_400210</name>
</gene>